<sequence>MWITCLARTQYYIKDQLEQCGSHVENEEYIGLLLNGLPKEYNTIRIQMKVTGLENITMEDLRTGLKAQEEELNLMEIGNQLEVAWHVFPKEVQKNGKLMANETQVLHVGYVTNKDTMHVTVTTELTKIQTKRMKTGRNNPGRGVHLSKTTNLRTKKEMSG</sequence>
<evidence type="ECO:0000313" key="2">
    <source>
        <dbReference type="EMBL" id="KAK9751584.1"/>
    </source>
</evidence>
<name>A0AAW1MRE3_POPJA</name>
<organism evidence="2 3">
    <name type="scientific">Popillia japonica</name>
    <name type="common">Japanese beetle</name>
    <dbReference type="NCBI Taxonomy" id="7064"/>
    <lineage>
        <taxon>Eukaryota</taxon>
        <taxon>Metazoa</taxon>
        <taxon>Ecdysozoa</taxon>
        <taxon>Arthropoda</taxon>
        <taxon>Hexapoda</taxon>
        <taxon>Insecta</taxon>
        <taxon>Pterygota</taxon>
        <taxon>Neoptera</taxon>
        <taxon>Endopterygota</taxon>
        <taxon>Coleoptera</taxon>
        <taxon>Polyphaga</taxon>
        <taxon>Scarabaeiformia</taxon>
        <taxon>Scarabaeidae</taxon>
        <taxon>Rutelinae</taxon>
        <taxon>Popillia</taxon>
    </lineage>
</organism>
<feature type="region of interest" description="Disordered" evidence="1">
    <location>
        <begin position="134"/>
        <end position="160"/>
    </location>
</feature>
<gene>
    <name evidence="2" type="ORF">QE152_g4971</name>
</gene>
<evidence type="ECO:0000256" key="1">
    <source>
        <dbReference type="SAM" id="MobiDB-lite"/>
    </source>
</evidence>
<dbReference type="EMBL" id="JASPKY010000027">
    <property type="protein sequence ID" value="KAK9751584.1"/>
    <property type="molecule type" value="Genomic_DNA"/>
</dbReference>
<protein>
    <submittedName>
        <fullName evidence="2">Uncharacterized protein</fullName>
    </submittedName>
</protein>
<reference evidence="2 3" key="1">
    <citation type="journal article" date="2024" name="BMC Genomics">
        <title>De novo assembly and annotation of Popillia japonica's genome with initial clues to its potential as an invasive pest.</title>
        <authorList>
            <person name="Cucini C."/>
            <person name="Boschi S."/>
            <person name="Funari R."/>
            <person name="Cardaioli E."/>
            <person name="Iannotti N."/>
            <person name="Marturano G."/>
            <person name="Paoli F."/>
            <person name="Bruttini M."/>
            <person name="Carapelli A."/>
            <person name="Frati F."/>
            <person name="Nardi F."/>
        </authorList>
    </citation>
    <scope>NUCLEOTIDE SEQUENCE [LARGE SCALE GENOMIC DNA]</scope>
    <source>
        <strain evidence="2">DMR45628</strain>
    </source>
</reference>
<dbReference type="AlphaFoldDB" id="A0AAW1MRE3"/>
<comment type="caution">
    <text evidence="2">The sequence shown here is derived from an EMBL/GenBank/DDBJ whole genome shotgun (WGS) entry which is preliminary data.</text>
</comment>
<proteinExistence type="predicted"/>
<dbReference type="Proteomes" id="UP001458880">
    <property type="component" value="Unassembled WGS sequence"/>
</dbReference>
<evidence type="ECO:0000313" key="3">
    <source>
        <dbReference type="Proteomes" id="UP001458880"/>
    </source>
</evidence>
<accession>A0AAW1MRE3</accession>
<keyword evidence="3" id="KW-1185">Reference proteome</keyword>